<dbReference type="Proteomes" id="UP000248553">
    <property type="component" value="Unassembled WGS sequence"/>
</dbReference>
<organism evidence="1 2">
    <name type="scientific">Hymenobacter edaphi</name>
    <dbReference type="NCBI Taxonomy" id="2211146"/>
    <lineage>
        <taxon>Bacteria</taxon>
        <taxon>Pseudomonadati</taxon>
        <taxon>Bacteroidota</taxon>
        <taxon>Cytophagia</taxon>
        <taxon>Cytophagales</taxon>
        <taxon>Hymenobacteraceae</taxon>
        <taxon>Hymenobacter</taxon>
    </lineage>
</organism>
<dbReference type="OrthoDB" id="4535590at2"/>
<accession>A0A328BF04</accession>
<protein>
    <submittedName>
        <fullName evidence="1">Uncharacterized protein</fullName>
    </submittedName>
</protein>
<dbReference type="AlphaFoldDB" id="A0A328BF04"/>
<name>A0A328BF04_9BACT</name>
<dbReference type="RefSeq" id="WP_111478920.1">
    <property type="nucleotide sequence ID" value="NZ_QHKM01000004.1"/>
</dbReference>
<sequence length="243" mass="28219">MELQAAIDNLYKVFARYPLNPNMDGSPMYAELPEWNQQLASKPLRALTAEDLSIFTYKSLTTWGEETDFKHFLPRIFELLPQFPSEFAEEWIVIDKLNYGRWRTWPETEQQAILDYLWALWEYMLTTPNTGNDFRCGDCLAAIASVYPDFEQLLLRWEQADARKQVALGTWVYWSAEVMLAKRMLPGFYNSAERGPAFYAWLTTEATVARLEAAFFSVTDEEQAEQLSAAIQLLEAERHRAKS</sequence>
<gene>
    <name evidence="1" type="ORF">DLM85_15000</name>
</gene>
<keyword evidence="2" id="KW-1185">Reference proteome</keyword>
<comment type="caution">
    <text evidence="1">The sequence shown here is derived from an EMBL/GenBank/DDBJ whole genome shotgun (WGS) entry which is preliminary data.</text>
</comment>
<evidence type="ECO:0000313" key="2">
    <source>
        <dbReference type="Proteomes" id="UP000248553"/>
    </source>
</evidence>
<dbReference type="EMBL" id="QHKM01000004">
    <property type="protein sequence ID" value="RAK66010.1"/>
    <property type="molecule type" value="Genomic_DNA"/>
</dbReference>
<proteinExistence type="predicted"/>
<evidence type="ECO:0000313" key="1">
    <source>
        <dbReference type="EMBL" id="RAK66010.1"/>
    </source>
</evidence>
<reference evidence="2" key="1">
    <citation type="submission" date="2018-05" db="EMBL/GenBank/DDBJ databases">
        <authorList>
            <person name="Nie L."/>
        </authorList>
    </citation>
    <scope>NUCLEOTIDE SEQUENCE [LARGE SCALE GENOMIC DNA]</scope>
    <source>
        <strain evidence="2">NL</strain>
    </source>
</reference>